<evidence type="ECO:0000256" key="1">
    <source>
        <dbReference type="SAM" id="MobiDB-lite"/>
    </source>
</evidence>
<dbReference type="InterPro" id="IPR052895">
    <property type="entry name" value="HetReg/Transcr_Mod"/>
</dbReference>
<feature type="compositionally biased region" description="Basic and acidic residues" evidence="1">
    <location>
        <begin position="657"/>
        <end position="666"/>
    </location>
</feature>
<dbReference type="Proteomes" id="UP001610446">
    <property type="component" value="Unassembled WGS sequence"/>
</dbReference>
<reference evidence="3 4" key="1">
    <citation type="submission" date="2024-07" db="EMBL/GenBank/DDBJ databases">
        <title>Section-level genome sequencing and comparative genomics of Aspergillus sections Usti and Cavernicolus.</title>
        <authorList>
            <consortium name="Lawrence Berkeley National Laboratory"/>
            <person name="Nybo J.L."/>
            <person name="Vesth T.C."/>
            <person name="Theobald S."/>
            <person name="Frisvad J.C."/>
            <person name="Larsen T.O."/>
            <person name="Kjaerboelling I."/>
            <person name="Rothschild-Mancinelli K."/>
            <person name="Lyhne E.K."/>
            <person name="Kogle M.E."/>
            <person name="Barry K."/>
            <person name="Clum A."/>
            <person name="Na H."/>
            <person name="Ledsgaard L."/>
            <person name="Lin J."/>
            <person name="Lipzen A."/>
            <person name="Kuo A."/>
            <person name="Riley R."/>
            <person name="Mondo S."/>
            <person name="Labutti K."/>
            <person name="Haridas S."/>
            <person name="Pangalinan J."/>
            <person name="Salamov A.A."/>
            <person name="Simmons B.A."/>
            <person name="Magnuson J.K."/>
            <person name="Chen J."/>
            <person name="Drula E."/>
            <person name="Henrissat B."/>
            <person name="Wiebenga A."/>
            <person name="Lubbers R.J."/>
            <person name="Gomes A.C."/>
            <person name="Makela M.R."/>
            <person name="Stajich J."/>
            <person name="Grigoriev I.V."/>
            <person name="Mortensen U.H."/>
            <person name="De Vries R.P."/>
            <person name="Baker S.E."/>
            <person name="Andersen M.R."/>
        </authorList>
    </citation>
    <scope>NUCLEOTIDE SEQUENCE [LARGE SCALE GENOMIC DNA]</scope>
    <source>
        <strain evidence="3 4">CBS 123904</strain>
    </source>
</reference>
<dbReference type="PANTHER" id="PTHR24148">
    <property type="entry name" value="ANKYRIN REPEAT DOMAIN-CONTAINING PROTEIN 39 HOMOLOG-RELATED"/>
    <property type="match status" value="1"/>
</dbReference>
<dbReference type="InterPro" id="IPR010730">
    <property type="entry name" value="HET"/>
</dbReference>
<evidence type="ECO:0000259" key="2">
    <source>
        <dbReference type="Pfam" id="PF06985"/>
    </source>
</evidence>
<evidence type="ECO:0000313" key="3">
    <source>
        <dbReference type="EMBL" id="KAL2836447.1"/>
    </source>
</evidence>
<protein>
    <recommendedName>
        <fullName evidence="2">Heterokaryon incompatibility domain-containing protein</fullName>
    </recommendedName>
</protein>
<feature type="region of interest" description="Disordered" evidence="1">
    <location>
        <begin position="623"/>
        <end position="642"/>
    </location>
</feature>
<keyword evidence="4" id="KW-1185">Reference proteome</keyword>
<gene>
    <name evidence="3" type="ORF">BJY01DRAFT_251947</name>
</gene>
<accession>A0ABR4J9P0</accession>
<feature type="region of interest" description="Disordered" evidence="1">
    <location>
        <begin position="656"/>
        <end position="690"/>
    </location>
</feature>
<evidence type="ECO:0000313" key="4">
    <source>
        <dbReference type="Proteomes" id="UP001610446"/>
    </source>
</evidence>
<feature type="region of interest" description="Disordered" evidence="1">
    <location>
        <begin position="549"/>
        <end position="605"/>
    </location>
</feature>
<dbReference type="EMBL" id="JBFXLU010000178">
    <property type="protein sequence ID" value="KAL2836447.1"/>
    <property type="molecule type" value="Genomic_DNA"/>
</dbReference>
<feature type="compositionally biased region" description="Polar residues" evidence="1">
    <location>
        <begin position="549"/>
        <end position="558"/>
    </location>
</feature>
<dbReference type="PANTHER" id="PTHR24148:SF64">
    <property type="entry name" value="HETEROKARYON INCOMPATIBILITY DOMAIN-CONTAINING PROTEIN"/>
    <property type="match status" value="1"/>
</dbReference>
<name>A0ABR4J9P0_9EURO</name>
<dbReference type="Pfam" id="PF06985">
    <property type="entry name" value="HET"/>
    <property type="match status" value="1"/>
</dbReference>
<organism evidence="3 4">
    <name type="scientific">Aspergillus pseudoustus</name>
    <dbReference type="NCBI Taxonomy" id="1810923"/>
    <lineage>
        <taxon>Eukaryota</taxon>
        <taxon>Fungi</taxon>
        <taxon>Dikarya</taxon>
        <taxon>Ascomycota</taxon>
        <taxon>Pezizomycotina</taxon>
        <taxon>Eurotiomycetes</taxon>
        <taxon>Eurotiomycetidae</taxon>
        <taxon>Eurotiales</taxon>
        <taxon>Aspergillaceae</taxon>
        <taxon>Aspergillus</taxon>
        <taxon>Aspergillus subgen. Nidulantes</taxon>
    </lineage>
</organism>
<sequence length="783" mass="88664">MSDSDHPEFDNDSIWPRRLLHVPTMTSHKWQPGNRYNGQREPRYNAFSYTWGRWRLNDDILEKPNVDALPIKGVPWNVPRIDPAHFTVEQFDAAIRRATEQFPTERLSADTERSRRLLKIFPNPPHFLWLDVACIDQRETAEGKAEVGRQARIFRIAHEVYVWLSRTSYSDITYLRQSLRSYIAPSDGWGYPRTVSQTQEWRLRCQEVHNVVRQFVKDPWFSSLWTLQEAFLCSTGLFLSLDGSCVGFSSGILMAELAEICNISRTALRLQSTTGGDKSDLQQTENLLDLIESIGAEGLSSGNPMAVLTAVRFRKASKDVDTVYGIMQVFGDACRVGEAAPETRHLDHQYTLCDLQDELGHILLCQYPMLSQMHIHLDPPPVGKGWRVCGRSAEALATLGLHAGVHRRPARGDPSYRPEDFGHGDPRYPYDIGGMVSTCRLGTATLDGVTWGKFTGRACAFDHLQQEWSRNYKLDTSTSGPLLKFLGFALDSLPILQGTESPLYAFGERITPFPECDTETQVSEPPASSNLEEMACFFECDEEATFPVNNQEMPTSTWGAEASQGRDAKITSPVWKSSSAREQGEQMEAANSRYDEDPTSSHYGEEIPFSEFVEKNGFVALEDMETGSGSGSSEPSDEPTDPRYWAMKEMTLCKSSTFREEEEKSPSPEIEFESESDGQMAPEQDPEPEPEHLAFEMQLAREIAERFRGRRLVVLLLGDRREDYIEGGYWRVTNELLLQNGEDMFLGLILLRQTHEDGRGYWQRLGTGERIEQTPLADLQQLS</sequence>
<feature type="domain" description="Heterokaryon incompatibility" evidence="2">
    <location>
        <begin position="44"/>
        <end position="229"/>
    </location>
</feature>
<comment type="caution">
    <text evidence="3">The sequence shown here is derived from an EMBL/GenBank/DDBJ whole genome shotgun (WGS) entry which is preliminary data.</text>
</comment>
<proteinExistence type="predicted"/>